<dbReference type="Pfam" id="PF17917">
    <property type="entry name" value="RT_RNaseH"/>
    <property type="match status" value="1"/>
</dbReference>
<dbReference type="GO" id="GO:0004519">
    <property type="term" value="F:endonuclease activity"/>
    <property type="evidence" value="ECO:0007669"/>
    <property type="project" value="UniProtKB-KW"/>
</dbReference>
<keyword evidence="5" id="KW-0378">Hydrolase</keyword>
<evidence type="ECO:0000256" key="4">
    <source>
        <dbReference type="ARBA" id="ARBA00022759"/>
    </source>
</evidence>
<dbReference type="Proteomes" id="UP000077671">
    <property type="component" value="Unassembled WGS sequence"/>
</dbReference>
<keyword evidence="1" id="KW-0808">Transferase</keyword>
<evidence type="ECO:0000256" key="1">
    <source>
        <dbReference type="ARBA" id="ARBA00022679"/>
    </source>
</evidence>
<evidence type="ECO:0000259" key="7">
    <source>
        <dbReference type="Pfam" id="PF17917"/>
    </source>
</evidence>
<dbReference type="SUPFAM" id="SSF56672">
    <property type="entry name" value="DNA/RNA polymerases"/>
    <property type="match status" value="1"/>
</dbReference>
<evidence type="ECO:0000313" key="8">
    <source>
        <dbReference type="EMBL" id="KAE8236660.1"/>
    </source>
</evidence>
<proteinExistence type="predicted"/>
<dbReference type="GO" id="GO:0003676">
    <property type="term" value="F:nucleic acid binding"/>
    <property type="evidence" value="ECO:0007669"/>
    <property type="project" value="InterPro"/>
</dbReference>
<evidence type="ECO:0000313" key="9">
    <source>
        <dbReference type="Proteomes" id="UP000077671"/>
    </source>
</evidence>
<dbReference type="GO" id="GO:0016787">
    <property type="term" value="F:hydrolase activity"/>
    <property type="evidence" value="ECO:0007669"/>
    <property type="project" value="UniProtKB-KW"/>
</dbReference>
<feature type="non-terminal residue" evidence="8">
    <location>
        <position position="1"/>
    </location>
</feature>
<dbReference type="InterPro" id="IPR043502">
    <property type="entry name" value="DNA/RNA_pol_sf"/>
</dbReference>
<evidence type="ECO:0000256" key="5">
    <source>
        <dbReference type="ARBA" id="ARBA00022801"/>
    </source>
</evidence>
<dbReference type="PANTHER" id="PTHR37984">
    <property type="entry name" value="PROTEIN CBG26694"/>
    <property type="match status" value="1"/>
</dbReference>
<dbReference type="InterPro" id="IPR041373">
    <property type="entry name" value="RT_RNaseH"/>
</dbReference>
<evidence type="ECO:0000256" key="2">
    <source>
        <dbReference type="ARBA" id="ARBA00022695"/>
    </source>
</evidence>
<dbReference type="InterPro" id="IPR050951">
    <property type="entry name" value="Retrovirus_Pol_polyprotein"/>
</dbReference>
<keyword evidence="2" id="KW-0548">Nucleotidyltransferase</keyword>
<evidence type="ECO:0000256" key="6">
    <source>
        <dbReference type="ARBA" id="ARBA00022918"/>
    </source>
</evidence>
<comment type="caution">
    <text evidence="8">The sequence shown here is derived from an EMBL/GenBank/DDBJ whole genome shotgun (WGS) entry which is preliminary data.</text>
</comment>
<reference evidence="8" key="2">
    <citation type="journal article" date="2019" name="IMA Fungus">
        <title>Genome sequencing and comparison of five Tilletia species to identify candidate genes for the detection of regulated species infecting wheat.</title>
        <authorList>
            <person name="Nguyen H.D.T."/>
            <person name="Sultana T."/>
            <person name="Kesanakurti P."/>
            <person name="Hambleton S."/>
        </authorList>
    </citation>
    <scope>NUCLEOTIDE SEQUENCE</scope>
    <source>
        <strain evidence="8">DAOMC 238032</strain>
    </source>
</reference>
<dbReference type="EMBL" id="LWDD02003646">
    <property type="protein sequence ID" value="KAE8236660.1"/>
    <property type="molecule type" value="Genomic_DNA"/>
</dbReference>
<dbReference type="InterPro" id="IPR036397">
    <property type="entry name" value="RNaseH_sf"/>
</dbReference>
<sequence length="340" mass="37843">PSPPHHQQANAVERAIQTAQQVLQAMGTEDRTHWDRRLLPTVELAMNATPSSVTGFRPFDLIFVHHPDAAHAVFDSVDHAGVSSFADRLAVADERLQDARIAIQAAREEQKRRYDKRRQPIPPFAVDDQVYIRLRDRPVPGLLTSKIDPRKAGLYRICEVLSPHRVRFDLGVDSTIGDEFSVEQLDAVPRFPDPFVNAREGLDAPVIPALHDVEEDASVSTPIESVNGVSIELRERPVAFLSRLTSATERKMVAPELELCCLAWAYLRWAHWLEGASVTVVTDHAPLGSMLTSTTSIPYGPTISRCRALMLPHLTNLRFVHRAGNSHINVDALSRLPPAI</sequence>
<gene>
    <name evidence="8" type="ORF">A4X03_0g9368</name>
</gene>
<dbReference type="PANTHER" id="PTHR37984:SF5">
    <property type="entry name" value="PROTEIN NYNRIN-LIKE"/>
    <property type="match status" value="1"/>
</dbReference>
<organism evidence="8 9">
    <name type="scientific">Tilletia caries</name>
    <name type="common">wheat bunt fungus</name>
    <dbReference type="NCBI Taxonomy" id="13290"/>
    <lineage>
        <taxon>Eukaryota</taxon>
        <taxon>Fungi</taxon>
        <taxon>Dikarya</taxon>
        <taxon>Basidiomycota</taxon>
        <taxon>Ustilaginomycotina</taxon>
        <taxon>Exobasidiomycetes</taxon>
        <taxon>Tilletiales</taxon>
        <taxon>Tilletiaceae</taxon>
        <taxon>Tilletia</taxon>
    </lineage>
</organism>
<dbReference type="AlphaFoldDB" id="A0A8T8SC05"/>
<dbReference type="Gene3D" id="3.30.420.10">
    <property type="entry name" value="Ribonuclease H-like superfamily/Ribonuclease H"/>
    <property type="match status" value="1"/>
</dbReference>
<keyword evidence="6" id="KW-0695">RNA-directed DNA polymerase</keyword>
<evidence type="ECO:0000256" key="3">
    <source>
        <dbReference type="ARBA" id="ARBA00022722"/>
    </source>
</evidence>
<feature type="domain" description="Reverse transcriptase RNase H-like" evidence="7">
    <location>
        <begin position="233"/>
        <end position="295"/>
    </location>
</feature>
<reference evidence="8" key="1">
    <citation type="submission" date="2016-04" db="EMBL/GenBank/DDBJ databases">
        <authorList>
            <person name="Nguyen H.D."/>
            <person name="Kesanakurti P."/>
            <person name="Cullis J."/>
            <person name="Levesque C.A."/>
            <person name="Hambleton S."/>
        </authorList>
    </citation>
    <scope>NUCLEOTIDE SEQUENCE</scope>
    <source>
        <strain evidence="8">DAOMC 238032</strain>
    </source>
</reference>
<name>A0A8T8SC05_9BASI</name>
<keyword evidence="3" id="KW-0540">Nuclease</keyword>
<dbReference type="GO" id="GO:0003964">
    <property type="term" value="F:RNA-directed DNA polymerase activity"/>
    <property type="evidence" value="ECO:0007669"/>
    <property type="project" value="UniProtKB-KW"/>
</dbReference>
<accession>A0A8T8SC05</accession>
<keyword evidence="4" id="KW-0255">Endonuclease</keyword>
<protein>
    <recommendedName>
        <fullName evidence="7">Reverse transcriptase RNase H-like domain-containing protein</fullName>
    </recommendedName>
</protein>